<evidence type="ECO:0000256" key="4">
    <source>
        <dbReference type="ARBA" id="ARBA00004752"/>
    </source>
</evidence>
<keyword evidence="14 20" id="KW-0573">Peptidoglycan synthesis</keyword>
<evidence type="ECO:0000256" key="18">
    <source>
        <dbReference type="ARBA" id="ARBA00031026"/>
    </source>
</evidence>
<dbReference type="PANTHER" id="PTHR21071:SF4">
    <property type="entry name" value="UDP-N-ACETYLENOLPYRUVOYLGLUCOSAMINE REDUCTASE"/>
    <property type="match status" value="1"/>
</dbReference>
<feature type="active site" description="Proton donor" evidence="20">
    <location>
        <position position="212"/>
    </location>
</feature>
<evidence type="ECO:0000256" key="3">
    <source>
        <dbReference type="ARBA" id="ARBA00004496"/>
    </source>
</evidence>
<feature type="domain" description="FAD-binding PCMH-type" evidence="21">
    <location>
        <begin position="19"/>
        <end position="183"/>
    </location>
</feature>
<feature type="active site" evidence="20">
    <location>
        <position position="163"/>
    </location>
</feature>
<dbReference type="Proteomes" id="UP000005459">
    <property type="component" value="Unassembled WGS sequence"/>
</dbReference>
<dbReference type="EC" id="1.3.1.98" evidence="6 20"/>
<evidence type="ECO:0000256" key="12">
    <source>
        <dbReference type="ARBA" id="ARBA00022857"/>
    </source>
</evidence>
<keyword evidence="8 20" id="KW-0963">Cytoplasm</keyword>
<dbReference type="Pfam" id="PF02873">
    <property type="entry name" value="MurB_C"/>
    <property type="match status" value="1"/>
</dbReference>
<organism evidence="22 23">
    <name type="scientific">Thiocapsa marina 5811</name>
    <dbReference type="NCBI Taxonomy" id="768671"/>
    <lineage>
        <taxon>Bacteria</taxon>
        <taxon>Pseudomonadati</taxon>
        <taxon>Pseudomonadota</taxon>
        <taxon>Gammaproteobacteria</taxon>
        <taxon>Chromatiales</taxon>
        <taxon>Chromatiaceae</taxon>
        <taxon>Thiocapsa</taxon>
    </lineage>
</organism>
<dbReference type="STRING" id="768671.ThimaDRAFT_1024"/>
<dbReference type="OrthoDB" id="9804753at2"/>
<keyword evidence="23" id="KW-1185">Reference proteome</keyword>
<evidence type="ECO:0000256" key="1">
    <source>
        <dbReference type="ARBA" id="ARBA00001974"/>
    </source>
</evidence>
<dbReference type="NCBIfam" id="NF010480">
    <property type="entry name" value="PRK13905.1"/>
    <property type="match status" value="1"/>
</dbReference>
<evidence type="ECO:0000256" key="7">
    <source>
        <dbReference type="ARBA" id="ARBA00015188"/>
    </source>
</evidence>
<evidence type="ECO:0000256" key="10">
    <source>
        <dbReference type="ARBA" id="ARBA00022630"/>
    </source>
</evidence>
<comment type="pathway">
    <text evidence="4 20">Cell wall biogenesis; peptidoglycan biosynthesis.</text>
</comment>
<evidence type="ECO:0000259" key="21">
    <source>
        <dbReference type="PROSITE" id="PS51387"/>
    </source>
</evidence>
<keyword evidence="15 20" id="KW-0560">Oxidoreductase</keyword>
<dbReference type="GO" id="GO:0071949">
    <property type="term" value="F:FAD binding"/>
    <property type="evidence" value="ECO:0007669"/>
    <property type="project" value="InterPro"/>
</dbReference>
<reference evidence="22 23" key="1">
    <citation type="submission" date="2011-06" db="EMBL/GenBank/DDBJ databases">
        <title>The draft genome of Thiocapsa marina 5811.</title>
        <authorList>
            <consortium name="US DOE Joint Genome Institute (JGI-PGF)"/>
            <person name="Lucas S."/>
            <person name="Han J."/>
            <person name="Cheng J.-F."/>
            <person name="Goodwin L."/>
            <person name="Pitluck S."/>
            <person name="Peters L."/>
            <person name="Land M.L."/>
            <person name="Hauser L."/>
            <person name="Vogl K."/>
            <person name="Liu Z."/>
            <person name="Imhoff J."/>
            <person name="Thiel V."/>
            <person name="Frigaard N.-U."/>
            <person name="Bryant D."/>
            <person name="Woyke T.J."/>
        </authorList>
    </citation>
    <scope>NUCLEOTIDE SEQUENCE [LARGE SCALE GENOMIC DNA]</scope>
    <source>
        <strain evidence="22 23">5811</strain>
    </source>
</reference>
<keyword evidence="9 20" id="KW-0132">Cell division</keyword>
<evidence type="ECO:0000256" key="15">
    <source>
        <dbReference type="ARBA" id="ARBA00023002"/>
    </source>
</evidence>
<keyword evidence="16 20" id="KW-0131">Cell cycle</keyword>
<dbReference type="AlphaFoldDB" id="F9U8G6"/>
<dbReference type="InterPro" id="IPR016169">
    <property type="entry name" value="FAD-bd_PCMH_sub2"/>
</dbReference>
<dbReference type="SUPFAM" id="SSF56176">
    <property type="entry name" value="FAD-binding/transporter-associated domain-like"/>
    <property type="match status" value="1"/>
</dbReference>
<feature type="active site" evidence="20">
    <location>
        <position position="282"/>
    </location>
</feature>
<dbReference type="RefSeq" id="WP_007191901.1">
    <property type="nucleotide sequence ID" value="NZ_AFWV01000003.1"/>
</dbReference>
<dbReference type="GO" id="GO:0005829">
    <property type="term" value="C:cytosol"/>
    <property type="evidence" value="ECO:0007669"/>
    <property type="project" value="TreeGrafter"/>
</dbReference>
<accession>F9U8G6</accession>
<comment type="catalytic activity">
    <reaction evidence="19 20">
        <text>UDP-N-acetyl-alpha-D-muramate + NADP(+) = UDP-N-acetyl-3-O-(1-carboxyvinyl)-alpha-D-glucosamine + NADPH + H(+)</text>
        <dbReference type="Rhea" id="RHEA:12248"/>
        <dbReference type="ChEBI" id="CHEBI:15378"/>
        <dbReference type="ChEBI" id="CHEBI:57783"/>
        <dbReference type="ChEBI" id="CHEBI:58349"/>
        <dbReference type="ChEBI" id="CHEBI:68483"/>
        <dbReference type="ChEBI" id="CHEBI:70757"/>
        <dbReference type="EC" id="1.3.1.98"/>
    </reaction>
</comment>
<proteinExistence type="inferred from homology"/>
<keyword evidence="13 20" id="KW-0133">Cell shape</keyword>
<dbReference type="GO" id="GO:0051301">
    <property type="term" value="P:cell division"/>
    <property type="evidence" value="ECO:0007669"/>
    <property type="project" value="UniProtKB-KW"/>
</dbReference>
<name>F9U8G6_9GAMM</name>
<comment type="cofactor">
    <cofactor evidence="1 20">
        <name>FAD</name>
        <dbReference type="ChEBI" id="CHEBI:57692"/>
    </cofactor>
</comment>
<keyword evidence="10 20" id="KW-0285">Flavoprotein</keyword>
<evidence type="ECO:0000256" key="11">
    <source>
        <dbReference type="ARBA" id="ARBA00022827"/>
    </source>
</evidence>
<evidence type="ECO:0000256" key="13">
    <source>
        <dbReference type="ARBA" id="ARBA00022960"/>
    </source>
</evidence>
<dbReference type="InterPro" id="IPR016167">
    <property type="entry name" value="FAD-bd_PCMH_sub1"/>
</dbReference>
<evidence type="ECO:0000256" key="6">
    <source>
        <dbReference type="ARBA" id="ARBA00012518"/>
    </source>
</evidence>
<dbReference type="InterPro" id="IPR016166">
    <property type="entry name" value="FAD-bd_PCMH"/>
</dbReference>
<sequence length="291" mass="31439">MMGELREREPLSRHTSWRVGGPARRFYRPTDAEDLAAFLERLDPGEPLLWLGLGSNLLVDDAGFPGTVIQTQACLTRLERRGATGIYAESGVSCAKVARFASRHDLVGCEFLAGIPGTMGGALAMNAGAWGGETWAHVVSVRTIDRVGRIRERVPGDFSIGYREVLGPPGEWFLDVALELAPGDGKAGMARIRELLDRRAQTQPVGLPSCGSVFRNPPGDHAARLIESEGLKGYRIGGAQVSEKHANFIINTGDASAADIRELIDLVQRRVEDATGVRLVPEVKHIAGEQP</sequence>
<dbReference type="PROSITE" id="PS51387">
    <property type="entry name" value="FAD_PCMH"/>
    <property type="match status" value="1"/>
</dbReference>
<evidence type="ECO:0000256" key="19">
    <source>
        <dbReference type="ARBA" id="ARBA00048914"/>
    </source>
</evidence>
<dbReference type="Gene3D" id="3.30.465.10">
    <property type="match status" value="1"/>
</dbReference>
<evidence type="ECO:0000256" key="17">
    <source>
        <dbReference type="ARBA" id="ARBA00023316"/>
    </source>
</evidence>
<dbReference type="InterPro" id="IPR036318">
    <property type="entry name" value="FAD-bd_PCMH-like_sf"/>
</dbReference>
<dbReference type="HAMAP" id="MF_00037">
    <property type="entry name" value="MurB"/>
    <property type="match status" value="1"/>
</dbReference>
<dbReference type="GO" id="GO:0008360">
    <property type="term" value="P:regulation of cell shape"/>
    <property type="evidence" value="ECO:0007669"/>
    <property type="project" value="UniProtKB-KW"/>
</dbReference>
<dbReference type="InterPro" id="IPR036635">
    <property type="entry name" value="MurB_C_sf"/>
</dbReference>
<comment type="function">
    <text evidence="2 20">Cell wall formation.</text>
</comment>
<comment type="subcellular location">
    <subcellularLocation>
        <location evidence="3 20">Cytoplasm</location>
    </subcellularLocation>
</comment>
<gene>
    <name evidence="20" type="primary">murB</name>
    <name evidence="22" type="ORF">ThimaDRAFT_1024</name>
</gene>
<dbReference type="UniPathway" id="UPA00219"/>
<dbReference type="Gene3D" id="3.90.78.10">
    <property type="entry name" value="UDP-N-acetylenolpyruvoylglucosamine reductase, C-terminal domain"/>
    <property type="match status" value="1"/>
</dbReference>
<dbReference type="InterPro" id="IPR006094">
    <property type="entry name" value="Oxid_FAD_bind_N"/>
</dbReference>
<dbReference type="InterPro" id="IPR003170">
    <property type="entry name" value="MurB"/>
</dbReference>
<dbReference type="SUPFAM" id="SSF56194">
    <property type="entry name" value="Uridine diphospho-N-Acetylenolpyruvylglucosamine reductase, MurB, C-terminal domain"/>
    <property type="match status" value="1"/>
</dbReference>
<evidence type="ECO:0000256" key="9">
    <source>
        <dbReference type="ARBA" id="ARBA00022618"/>
    </source>
</evidence>
<evidence type="ECO:0000256" key="5">
    <source>
        <dbReference type="ARBA" id="ARBA00010485"/>
    </source>
</evidence>
<dbReference type="GO" id="GO:0071555">
    <property type="term" value="P:cell wall organization"/>
    <property type="evidence" value="ECO:0007669"/>
    <property type="project" value="UniProtKB-KW"/>
</dbReference>
<dbReference type="Gene3D" id="3.30.43.10">
    <property type="entry name" value="Uridine Diphospho-n-acetylenolpyruvylglucosamine Reductase, domain 2"/>
    <property type="match status" value="1"/>
</dbReference>
<dbReference type="PATRIC" id="fig|768671.3.peg.1095"/>
<dbReference type="GO" id="GO:0008762">
    <property type="term" value="F:UDP-N-acetylmuramate dehydrogenase activity"/>
    <property type="evidence" value="ECO:0007669"/>
    <property type="project" value="UniProtKB-UniRule"/>
</dbReference>
<evidence type="ECO:0000313" key="22">
    <source>
        <dbReference type="EMBL" id="EGV19578.1"/>
    </source>
</evidence>
<evidence type="ECO:0000256" key="16">
    <source>
        <dbReference type="ARBA" id="ARBA00023306"/>
    </source>
</evidence>
<dbReference type="Pfam" id="PF01565">
    <property type="entry name" value="FAD_binding_4"/>
    <property type="match status" value="1"/>
</dbReference>
<evidence type="ECO:0000313" key="23">
    <source>
        <dbReference type="Proteomes" id="UP000005459"/>
    </source>
</evidence>
<dbReference type="NCBIfam" id="TIGR00179">
    <property type="entry name" value="murB"/>
    <property type="match status" value="1"/>
</dbReference>
<evidence type="ECO:0000256" key="14">
    <source>
        <dbReference type="ARBA" id="ARBA00022984"/>
    </source>
</evidence>
<dbReference type="eggNOG" id="COG0812">
    <property type="taxonomic scope" value="Bacteria"/>
</dbReference>
<keyword evidence="11 20" id="KW-0274">FAD</keyword>
<evidence type="ECO:0000256" key="8">
    <source>
        <dbReference type="ARBA" id="ARBA00022490"/>
    </source>
</evidence>
<protein>
    <recommendedName>
        <fullName evidence="7 20">UDP-N-acetylenolpyruvoylglucosamine reductase</fullName>
        <ecNumber evidence="6 20">1.3.1.98</ecNumber>
    </recommendedName>
    <alternativeName>
        <fullName evidence="18 20">UDP-N-acetylmuramate dehydrogenase</fullName>
    </alternativeName>
</protein>
<evidence type="ECO:0000256" key="20">
    <source>
        <dbReference type="HAMAP-Rule" id="MF_00037"/>
    </source>
</evidence>
<dbReference type="EMBL" id="AFWV01000003">
    <property type="protein sequence ID" value="EGV19578.1"/>
    <property type="molecule type" value="Genomic_DNA"/>
</dbReference>
<dbReference type="PANTHER" id="PTHR21071">
    <property type="entry name" value="UDP-N-ACETYLENOLPYRUVOYLGLUCOSAMINE REDUCTASE"/>
    <property type="match status" value="1"/>
</dbReference>
<keyword evidence="17 20" id="KW-0961">Cell wall biogenesis/degradation</keyword>
<comment type="similarity">
    <text evidence="5 20">Belongs to the MurB family.</text>
</comment>
<dbReference type="GO" id="GO:0009252">
    <property type="term" value="P:peptidoglycan biosynthetic process"/>
    <property type="evidence" value="ECO:0007669"/>
    <property type="project" value="UniProtKB-UniRule"/>
</dbReference>
<evidence type="ECO:0000256" key="2">
    <source>
        <dbReference type="ARBA" id="ARBA00003921"/>
    </source>
</evidence>
<keyword evidence="12 20" id="KW-0521">NADP</keyword>
<dbReference type="InterPro" id="IPR011601">
    <property type="entry name" value="MurB_C"/>
</dbReference>